<evidence type="ECO:0000313" key="2">
    <source>
        <dbReference type="EMBL" id="TCC19330.1"/>
    </source>
</evidence>
<name>A0ABY2A047_9ACTN</name>
<comment type="caution">
    <text evidence="2">The sequence shown here is derived from an EMBL/GenBank/DDBJ whole genome shotgun (WGS) entry which is preliminary data.</text>
</comment>
<dbReference type="PRINTS" id="PR01500">
    <property type="entry name" value="TROPOELASTIN"/>
</dbReference>
<feature type="compositionally biased region" description="Gly residues" evidence="1">
    <location>
        <begin position="244"/>
        <end position="284"/>
    </location>
</feature>
<keyword evidence="3" id="KW-1185">Reference proteome</keyword>
<proteinExistence type="predicted"/>
<feature type="region of interest" description="Disordered" evidence="1">
    <location>
        <begin position="342"/>
        <end position="484"/>
    </location>
</feature>
<feature type="compositionally biased region" description="Low complexity" evidence="1">
    <location>
        <begin position="205"/>
        <end position="243"/>
    </location>
</feature>
<gene>
    <name evidence="2" type="ORF">E0H58_30920</name>
</gene>
<reference evidence="2 3" key="1">
    <citation type="submission" date="2019-02" db="EMBL/GenBank/DDBJ databases">
        <title>Kribbella capetownensis sp. nov. and Kribbella speibonae sp. nov., isolated from soil.</title>
        <authorList>
            <person name="Curtis S.M."/>
            <person name="Norton I."/>
            <person name="Everest G.J."/>
            <person name="Meyers P.R."/>
        </authorList>
    </citation>
    <scope>NUCLEOTIDE SEQUENCE [LARGE SCALE GENOMIC DNA]</scope>
    <source>
        <strain evidence="2 3">SK5</strain>
    </source>
</reference>
<sequence>MADQEGGGAESITTWTSKIDAAPSIQVCVELMTKLSTMMRTDAQLSGPLETAAIMWNSSADAVNTARLELRSVTDTLLHDWHSEDSKDFVAARTITETSLETSYNGMAPVQGVLNTLAGQIRTTAATVETKVDELNKLVETYNSSQPIRQSAAQFEAGWAKKARVPLRAAGDAMIGLAEKFSVAGSFLTEDAAKLKWDGPGSRNGAPTSSTPSSTPSAPSSPGGPTGADPAATDPGGQQAGPADQGGGAQEAGAGAGEGAGGMDGAGGSGAGSVPGVPGGGTGLAGMPAASTMVPRFEGSLPNVPSVPTTQTPGVPPMSALPVGAVPGGALGGRGVGKVPGGGGVGGGGLPGVPGGGGVGQKGGVDSQLPRAVPETGSSQGPLSGGRAPGAPSGLAGTGAASGAGAGGGMPPMMPPMGGAAGAGSSKAGRPGNGVIAPGNRRRDRQQDDTPGVPVGLRGRAGKDLPGAFPAVPVTTRRRKEKTEAANTLQLLDEDLWKVEATDTKAAPPATRQERRPSN</sequence>
<organism evidence="2 3">
    <name type="scientific">Kribbella speibonae</name>
    <dbReference type="NCBI Taxonomy" id="1572660"/>
    <lineage>
        <taxon>Bacteria</taxon>
        <taxon>Bacillati</taxon>
        <taxon>Actinomycetota</taxon>
        <taxon>Actinomycetes</taxon>
        <taxon>Propionibacteriales</taxon>
        <taxon>Kribbellaceae</taxon>
        <taxon>Kribbella</taxon>
    </lineage>
</organism>
<evidence type="ECO:0000313" key="3">
    <source>
        <dbReference type="Proteomes" id="UP000292385"/>
    </source>
</evidence>
<protein>
    <recommendedName>
        <fullName evidence="4">PPE domain-containing protein</fullName>
    </recommendedName>
</protein>
<accession>A0ABY2A047</accession>
<dbReference type="EMBL" id="SJJY01000008">
    <property type="protein sequence ID" value="TCC19330.1"/>
    <property type="molecule type" value="Genomic_DNA"/>
</dbReference>
<dbReference type="RefSeq" id="WP_131466292.1">
    <property type="nucleotide sequence ID" value="NZ_SJJY01000008.1"/>
</dbReference>
<feature type="region of interest" description="Disordered" evidence="1">
    <location>
        <begin position="195"/>
        <end position="321"/>
    </location>
</feature>
<evidence type="ECO:0008006" key="4">
    <source>
        <dbReference type="Google" id="ProtNLM"/>
    </source>
</evidence>
<feature type="compositionally biased region" description="Gly residues" evidence="1">
    <location>
        <begin position="396"/>
        <end position="410"/>
    </location>
</feature>
<evidence type="ECO:0000256" key="1">
    <source>
        <dbReference type="SAM" id="MobiDB-lite"/>
    </source>
</evidence>
<feature type="region of interest" description="Disordered" evidence="1">
    <location>
        <begin position="500"/>
        <end position="519"/>
    </location>
</feature>
<dbReference type="Proteomes" id="UP000292385">
    <property type="component" value="Unassembled WGS sequence"/>
</dbReference>
<feature type="compositionally biased region" description="Gly residues" evidence="1">
    <location>
        <begin position="342"/>
        <end position="363"/>
    </location>
</feature>